<evidence type="ECO:0000313" key="9">
    <source>
        <dbReference type="Proteomes" id="UP000076830"/>
    </source>
</evidence>
<feature type="active site" description="Charge relay system" evidence="4 5">
    <location>
        <position position="190"/>
    </location>
</feature>
<dbReference type="KEGG" id="dko:I596_2360"/>
<evidence type="ECO:0000256" key="1">
    <source>
        <dbReference type="ARBA" id="ARBA00022670"/>
    </source>
</evidence>
<dbReference type="Proteomes" id="UP000076830">
    <property type="component" value="Chromosome"/>
</dbReference>
<keyword evidence="2 5" id="KW-0378">Hydrolase</keyword>
<evidence type="ECO:0000256" key="4">
    <source>
        <dbReference type="PIRSR" id="PIRSR615500-1"/>
    </source>
</evidence>
<keyword evidence="1 5" id="KW-0645">Protease</keyword>
<dbReference type="GO" id="GO:0006508">
    <property type="term" value="P:proteolysis"/>
    <property type="evidence" value="ECO:0007669"/>
    <property type="project" value="UniProtKB-KW"/>
</dbReference>
<comment type="similarity">
    <text evidence="5">Belongs to the peptidase S8 family.</text>
</comment>
<feature type="chain" id="PRO_5007813194" evidence="6">
    <location>
        <begin position="27"/>
        <end position="781"/>
    </location>
</feature>
<dbReference type="Gene3D" id="3.40.50.200">
    <property type="entry name" value="Peptidase S8/S53 domain"/>
    <property type="match status" value="1"/>
</dbReference>
<dbReference type="PRINTS" id="PR00723">
    <property type="entry name" value="SUBTILISIN"/>
</dbReference>
<dbReference type="Gene3D" id="3.50.30.30">
    <property type="match status" value="1"/>
</dbReference>
<feature type="signal peptide" evidence="6">
    <location>
        <begin position="1"/>
        <end position="26"/>
    </location>
</feature>
<dbReference type="InterPro" id="IPR045051">
    <property type="entry name" value="SBT"/>
</dbReference>
<dbReference type="InterPro" id="IPR023828">
    <property type="entry name" value="Peptidase_S8_Ser-AS"/>
</dbReference>
<name>A0A160DV22_9GAMM</name>
<evidence type="ECO:0000313" key="8">
    <source>
        <dbReference type="EMBL" id="ANB18368.1"/>
    </source>
</evidence>
<feature type="active site" description="Charge relay system" evidence="4 5">
    <location>
        <position position="237"/>
    </location>
</feature>
<evidence type="ECO:0000256" key="5">
    <source>
        <dbReference type="PROSITE-ProRule" id="PRU01240"/>
    </source>
</evidence>
<keyword evidence="3 5" id="KW-0720">Serine protease</keyword>
<gene>
    <name evidence="8" type="ORF">I596_2360</name>
</gene>
<evidence type="ECO:0000256" key="3">
    <source>
        <dbReference type="ARBA" id="ARBA00022825"/>
    </source>
</evidence>
<dbReference type="EMBL" id="CP015249">
    <property type="protein sequence ID" value="ANB18368.1"/>
    <property type="molecule type" value="Genomic_DNA"/>
</dbReference>
<dbReference type="PANTHER" id="PTHR10795">
    <property type="entry name" value="PROPROTEIN CONVERTASE SUBTILISIN/KEXIN"/>
    <property type="match status" value="1"/>
</dbReference>
<dbReference type="GO" id="GO:0004252">
    <property type="term" value="F:serine-type endopeptidase activity"/>
    <property type="evidence" value="ECO:0007669"/>
    <property type="project" value="UniProtKB-UniRule"/>
</dbReference>
<feature type="domain" description="Peptidase S8/S53" evidence="7">
    <location>
        <begin position="181"/>
        <end position="354"/>
    </location>
</feature>
<dbReference type="SUPFAM" id="SSF52025">
    <property type="entry name" value="PA domain"/>
    <property type="match status" value="1"/>
</dbReference>
<dbReference type="Pfam" id="PF00082">
    <property type="entry name" value="Peptidase_S8"/>
    <property type="match status" value="2"/>
</dbReference>
<feature type="domain" description="Peptidase S8/S53" evidence="7">
    <location>
        <begin position="428"/>
        <end position="613"/>
    </location>
</feature>
<dbReference type="AlphaFoldDB" id="A0A160DV22"/>
<evidence type="ECO:0000259" key="7">
    <source>
        <dbReference type="Pfam" id="PF00082"/>
    </source>
</evidence>
<organism evidence="8 9">
    <name type="scientific">Dokdonella koreensis DS-123</name>
    <dbReference type="NCBI Taxonomy" id="1300342"/>
    <lineage>
        <taxon>Bacteria</taxon>
        <taxon>Pseudomonadati</taxon>
        <taxon>Pseudomonadota</taxon>
        <taxon>Gammaproteobacteria</taxon>
        <taxon>Lysobacterales</taxon>
        <taxon>Rhodanobacteraceae</taxon>
        <taxon>Dokdonella</taxon>
    </lineage>
</organism>
<feature type="active site" description="Charge relay system" evidence="4 5">
    <location>
        <position position="572"/>
    </location>
</feature>
<accession>A0A160DV22</accession>
<dbReference type="InterPro" id="IPR000209">
    <property type="entry name" value="Peptidase_S8/S53_dom"/>
</dbReference>
<keyword evidence="6" id="KW-0732">Signal</keyword>
<evidence type="ECO:0000256" key="2">
    <source>
        <dbReference type="ARBA" id="ARBA00022801"/>
    </source>
</evidence>
<sequence length="781" mass="79932">MSFRVKVLASAVTFALSAGGAGLVVAADPVDSTAADAQVTLSNVWLIEFDEPGMLYYAGDGDVTQATAPAIHGQRKFDARSPAAVAYGQRLSASQDAHLAQMRNRLGRADLEVLFRYSVTHSGMAVRLSDEEAATLSNLPGIAKIEREQIYLPDTYRGPYFIGAPAIWNGDATPTGLGTKGKGILVGVFDTGANQAHPSFAPMGAACGYDVPRPKLIARDCTVANCEGGNPEDADGHGSHTASTTVGNRVTIADTPAPTRDITGVAPCAQLITYKVCNPTCPGGAIINAVNRAIVDGIDVANFSLGPSVNGQQNPWTDNTDRRALDLLNADVFVSMSAGNTRSSPVINPPAEVKHVGPWNITVANSAHDGLPNLPGSMQITGPAPVPPALATFEVRPSDSTPLPAQTALPIRHDATNAFGCQAFPAGYFTGAAALVQRGGTPSSCPYSDKVANAVAAGAKAVLIYNNAAGNITSMLTNAPDGVSVASTTQAAGEALASFITGNGATPTLATVNPAPTSLANVLNGGSLRGPNLCCDSAGGMDVTKPDITAPGTSIYAAGAAPGNYTTLSGTSMSSPHVAGAGTLVRAAQPHWTPAEVISALMMTANSGQLMPDRVTPATPDEIGTGMVNLRKAALAGLVLNETHANFLAANPNSGGIPRNLNIANLRRTSCVGNCQWTRTFRNTLSEPTQWTVTAANLPAGLSLSFSPSTFSFAGTGVPNPDSLFVGDFDAPAGGPETQAIVITATPTAALPSIVFADVVLTETNGLSPPLRVTVAVKGNP</sequence>
<dbReference type="PROSITE" id="PS51892">
    <property type="entry name" value="SUBTILASE"/>
    <property type="match status" value="1"/>
</dbReference>
<dbReference type="InterPro" id="IPR046450">
    <property type="entry name" value="PA_dom_sf"/>
</dbReference>
<keyword evidence="9" id="KW-1185">Reference proteome</keyword>
<dbReference type="SUPFAM" id="SSF52743">
    <property type="entry name" value="Subtilisin-like"/>
    <property type="match status" value="1"/>
</dbReference>
<protein>
    <submittedName>
        <fullName evidence="8">Peptidase S8/S53 subtilisin kexin sedolisin</fullName>
    </submittedName>
</protein>
<dbReference type="InterPro" id="IPR015500">
    <property type="entry name" value="Peptidase_S8_subtilisin-rel"/>
</dbReference>
<dbReference type="InterPro" id="IPR036852">
    <property type="entry name" value="Peptidase_S8/S53_dom_sf"/>
</dbReference>
<reference evidence="8 9" key="1">
    <citation type="submission" date="2016-04" db="EMBL/GenBank/DDBJ databases">
        <title>Complete genome sequence of Dokdonella koreensis DS-123T.</title>
        <authorList>
            <person name="Kim J.F."/>
            <person name="Lee H."/>
            <person name="Kwak M.-J."/>
        </authorList>
    </citation>
    <scope>NUCLEOTIDE SEQUENCE [LARGE SCALE GENOMIC DNA]</scope>
    <source>
        <strain evidence="8 9">DS-123</strain>
    </source>
</reference>
<evidence type="ECO:0000256" key="6">
    <source>
        <dbReference type="SAM" id="SignalP"/>
    </source>
</evidence>
<dbReference type="STRING" id="1300342.I596_2360"/>
<proteinExistence type="inferred from homology"/>
<dbReference type="PROSITE" id="PS00138">
    <property type="entry name" value="SUBTILASE_SER"/>
    <property type="match status" value="1"/>
</dbReference>